<dbReference type="AlphaFoldDB" id="A0A109BDR6"/>
<dbReference type="Proteomes" id="UP000059074">
    <property type="component" value="Unassembled WGS sequence"/>
</dbReference>
<sequence>MLPRTVHRWPLRCRGGLINRYQPAPLTGASPYYKAGEHVATAAQSILC</sequence>
<proteinExistence type="predicted"/>
<protein>
    <submittedName>
        <fullName evidence="1">Uncharacterized protein</fullName>
    </submittedName>
</protein>
<organism evidence="1 2">
    <name type="scientific">Hyphomicrobium sulfonivorans</name>
    <dbReference type="NCBI Taxonomy" id="121290"/>
    <lineage>
        <taxon>Bacteria</taxon>
        <taxon>Pseudomonadati</taxon>
        <taxon>Pseudomonadota</taxon>
        <taxon>Alphaproteobacteria</taxon>
        <taxon>Hyphomicrobiales</taxon>
        <taxon>Hyphomicrobiaceae</taxon>
        <taxon>Hyphomicrobium</taxon>
    </lineage>
</organism>
<name>A0A109BDR6_HYPSL</name>
<reference evidence="1 2" key="1">
    <citation type="submission" date="2015-10" db="EMBL/GenBank/DDBJ databases">
        <title>Transcriptomic analysis of a linuron degrading triple-species bacterial consortium.</title>
        <authorList>
            <person name="Albers P."/>
        </authorList>
    </citation>
    <scope>NUCLEOTIDE SEQUENCE [LARGE SCALE GENOMIC DNA]</scope>
    <source>
        <strain evidence="1 2">WDL6</strain>
    </source>
</reference>
<accession>A0A109BDR6</accession>
<evidence type="ECO:0000313" key="2">
    <source>
        <dbReference type="Proteomes" id="UP000059074"/>
    </source>
</evidence>
<gene>
    <name evidence="1" type="ORF">APY04_2315</name>
</gene>
<comment type="caution">
    <text evidence="1">The sequence shown here is derived from an EMBL/GenBank/DDBJ whole genome shotgun (WGS) entry which is preliminary data.</text>
</comment>
<keyword evidence="2" id="KW-1185">Reference proteome</keyword>
<evidence type="ECO:0000313" key="1">
    <source>
        <dbReference type="EMBL" id="KWT66908.1"/>
    </source>
</evidence>
<dbReference type="EMBL" id="LMTR01000071">
    <property type="protein sequence ID" value="KWT66908.1"/>
    <property type="molecule type" value="Genomic_DNA"/>
</dbReference>